<dbReference type="Gramene" id="OMERI06G15630.1">
    <property type="protein sequence ID" value="OMERI06G15630.1"/>
    <property type="gene ID" value="OMERI06G15630"/>
</dbReference>
<dbReference type="HOGENOM" id="CLU_2546634_0_0_1"/>
<feature type="compositionally biased region" description="Basic and acidic residues" evidence="1">
    <location>
        <begin position="17"/>
        <end position="26"/>
    </location>
</feature>
<keyword evidence="3" id="KW-1185">Reference proteome</keyword>
<proteinExistence type="predicted"/>
<dbReference type="EnsemblPlants" id="OMERI06G15630.1">
    <property type="protein sequence ID" value="OMERI06G15630.1"/>
    <property type="gene ID" value="OMERI06G15630"/>
</dbReference>
<feature type="compositionally biased region" description="Acidic residues" evidence="1">
    <location>
        <begin position="27"/>
        <end position="40"/>
    </location>
</feature>
<reference evidence="2" key="2">
    <citation type="submission" date="2018-05" db="EMBL/GenBank/DDBJ databases">
        <title>OmerRS3 (Oryza meridionalis Reference Sequence Version 3).</title>
        <authorList>
            <person name="Zhang J."/>
            <person name="Kudrna D."/>
            <person name="Lee S."/>
            <person name="Talag J."/>
            <person name="Welchert J."/>
            <person name="Wing R.A."/>
        </authorList>
    </citation>
    <scope>NUCLEOTIDE SEQUENCE [LARGE SCALE GENOMIC DNA]</scope>
    <source>
        <strain evidence="2">cv. OR44</strain>
    </source>
</reference>
<evidence type="ECO:0000313" key="3">
    <source>
        <dbReference type="Proteomes" id="UP000008021"/>
    </source>
</evidence>
<reference evidence="2" key="1">
    <citation type="submission" date="2015-04" db="UniProtKB">
        <authorList>
            <consortium name="EnsemblPlants"/>
        </authorList>
    </citation>
    <scope>IDENTIFICATION</scope>
</reference>
<organism evidence="2">
    <name type="scientific">Oryza meridionalis</name>
    <dbReference type="NCBI Taxonomy" id="40149"/>
    <lineage>
        <taxon>Eukaryota</taxon>
        <taxon>Viridiplantae</taxon>
        <taxon>Streptophyta</taxon>
        <taxon>Embryophyta</taxon>
        <taxon>Tracheophyta</taxon>
        <taxon>Spermatophyta</taxon>
        <taxon>Magnoliopsida</taxon>
        <taxon>Liliopsida</taxon>
        <taxon>Poales</taxon>
        <taxon>Poaceae</taxon>
        <taxon>BOP clade</taxon>
        <taxon>Oryzoideae</taxon>
        <taxon>Oryzeae</taxon>
        <taxon>Oryzinae</taxon>
        <taxon>Oryza</taxon>
    </lineage>
</organism>
<name>A0A0E0E1P9_9ORYZ</name>
<evidence type="ECO:0000313" key="2">
    <source>
        <dbReference type="EnsemblPlants" id="OMERI06G15630.1"/>
    </source>
</evidence>
<dbReference type="AlphaFoldDB" id="A0A0E0E1P9"/>
<sequence>MPVNVLHGQPQCGEETLEVRLPRVDGDESDSDSDGSEYDDERSVSPPSPPHLPAPVVHQPYYTLAQHMLLSLGLSRQAQRLPP</sequence>
<accession>A0A0E0E1P9</accession>
<dbReference type="Proteomes" id="UP000008021">
    <property type="component" value="Chromosome 6"/>
</dbReference>
<protein>
    <submittedName>
        <fullName evidence="2">Uncharacterized protein</fullName>
    </submittedName>
</protein>
<evidence type="ECO:0000256" key="1">
    <source>
        <dbReference type="SAM" id="MobiDB-lite"/>
    </source>
</evidence>
<feature type="region of interest" description="Disordered" evidence="1">
    <location>
        <begin position="1"/>
        <end position="56"/>
    </location>
</feature>